<organism evidence="3 4">
    <name type="scientific">Paracoccus haeundaensis</name>
    <dbReference type="NCBI Taxonomy" id="225362"/>
    <lineage>
        <taxon>Bacteria</taxon>
        <taxon>Pseudomonadati</taxon>
        <taxon>Pseudomonadota</taxon>
        <taxon>Alphaproteobacteria</taxon>
        <taxon>Rhodobacterales</taxon>
        <taxon>Paracoccaceae</taxon>
        <taxon>Paracoccus</taxon>
    </lineage>
</organism>
<keyword evidence="2" id="KW-0732">Signal</keyword>
<feature type="region of interest" description="Disordered" evidence="1">
    <location>
        <begin position="131"/>
        <end position="167"/>
    </location>
</feature>
<dbReference type="EMBL" id="VDDC01000011">
    <property type="protein sequence ID" value="TNH40067.1"/>
    <property type="molecule type" value="Genomic_DNA"/>
</dbReference>
<evidence type="ECO:0000256" key="1">
    <source>
        <dbReference type="SAM" id="MobiDB-lite"/>
    </source>
</evidence>
<feature type="compositionally biased region" description="Low complexity" evidence="1">
    <location>
        <begin position="142"/>
        <end position="152"/>
    </location>
</feature>
<gene>
    <name evidence="3" type="ORF">FHD67_07220</name>
</gene>
<dbReference type="AlphaFoldDB" id="A0A5C4R8M4"/>
<keyword evidence="4" id="KW-1185">Reference proteome</keyword>
<comment type="caution">
    <text evidence="3">The sequence shown here is derived from an EMBL/GenBank/DDBJ whole genome shotgun (WGS) entry which is preliminary data.</text>
</comment>
<proteinExistence type="predicted"/>
<reference evidence="3 4" key="1">
    <citation type="submission" date="2019-06" db="EMBL/GenBank/DDBJ databases">
        <authorList>
            <person name="Li J."/>
        </authorList>
    </citation>
    <scope>NUCLEOTIDE SEQUENCE [LARGE SCALE GENOMIC DNA]</scope>
    <source>
        <strain evidence="3 4">CGMCC 1.8012</strain>
    </source>
</reference>
<feature type="chain" id="PRO_5023124238" evidence="2">
    <location>
        <begin position="22"/>
        <end position="167"/>
    </location>
</feature>
<name>A0A5C4R8M4_9RHOB</name>
<sequence>MTRWTVLMIAAAAALTQPALAQTSDGVPGDRVVVPLPDVSGLSDDEAQALARDVAQMTVITAECPEHDVSGPEFQLMAGTTDALTERLGLDPVSYDRDYVRPAFAVVEEADACDRLGPQVPELIARLEGMGGSTQPVTPGLAEAAAAKAAAAGTSDTTPDAEAAPAE</sequence>
<evidence type="ECO:0000256" key="2">
    <source>
        <dbReference type="SAM" id="SignalP"/>
    </source>
</evidence>
<evidence type="ECO:0000313" key="4">
    <source>
        <dbReference type="Proteomes" id="UP000304880"/>
    </source>
</evidence>
<dbReference type="Proteomes" id="UP000304880">
    <property type="component" value="Unassembled WGS sequence"/>
</dbReference>
<feature type="signal peptide" evidence="2">
    <location>
        <begin position="1"/>
        <end position="21"/>
    </location>
</feature>
<accession>A0A5C4R8M4</accession>
<dbReference type="RefSeq" id="WP_139598305.1">
    <property type="nucleotide sequence ID" value="NZ_VDDC01000011.1"/>
</dbReference>
<protein>
    <submittedName>
        <fullName evidence="3">Uncharacterized protein</fullName>
    </submittedName>
</protein>
<evidence type="ECO:0000313" key="3">
    <source>
        <dbReference type="EMBL" id="TNH40067.1"/>
    </source>
</evidence>